<dbReference type="EMBL" id="FOLG01000001">
    <property type="protein sequence ID" value="SFB73143.1"/>
    <property type="molecule type" value="Genomic_DNA"/>
</dbReference>
<evidence type="ECO:0000313" key="4">
    <source>
        <dbReference type="Proteomes" id="UP000198728"/>
    </source>
</evidence>
<dbReference type="Proteomes" id="UP000198728">
    <property type="component" value="Unassembled WGS sequence"/>
</dbReference>
<keyword evidence="2" id="KW-0732">Signal</keyword>
<sequence>MRLALILLLLPAAALAQQAGWGNVGNEEAEVATWAKWWTEPMFSGFWMAWTRATLAFFIFIFGCIGIMAVLEVRWPGGAERLGVLGLTTTRGDRLFISLLGSAYIFLAWLGLVGPPMWVPLGLAVAWAVFAFWKI</sequence>
<dbReference type="Pfam" id="PF09928">
    <property type="entry name" value="DUF2160"/>
    <property type="match status" value="1"/>
</dbReference>
<evidence type="ECO:0000256" key="1">
    <source>
        <dbReference type="SAM" id="Phobius"/>
    </source>
</evidence>
<gene>
    <name evidence="3" type="ORF">SAMN04488094_101171</name>
</gene>
<feature type="transmembrane region" description="Helical" evidence="1">
    <location>
        <begin position="117"/>
        <end position="133"/>
    </location>
</feature>
<keyword evidence="4" id="KW-1185">Reference proteome</keyword>
<dbReference type="AlphaFoldDB" id="A0A1I1DKV8"/>
<keyword evidence="1" id="KW-1133">Transmembrane helix</keyword>
<dbReference type="STRING" id="441112.SAMN04488094_101171"/>
<evidence type="ECO:0000313" key="3">
    <source>
        <dbReference type="EMBL" id="SFB73143.1"/>
    </source>
</evidence>
<feature type="transmembrane region" description="Helical" evidence="1">
    <location>
        <begin position="47"/>
        <end position="71"/>
    </location>
</feature>
<dbReference type="InterPro" id="IPR018678">
    <property type="entry name" value="DUF2160_TM"/>
</dbReference>
<accession>A0A1I1DKV8</accession>
<reference evidence="3 4" key="1">
    <citation type="submission" date="2016-10" db="EMBL/GenBank/DDBJ databases">
        <authorList>
            <person name="de Groot N.N."/>
        </authorList>
    </citation>
    <scope>NUCLEOTIDE SEQUENCE [LARGE SCALE GENOMIC DNA]</scope>
    <source>
        <strain evidence="3 4">DSM 19548</strain>
    </source>
</reference>
<dbReference type="RefSeq" id="WP_245758704.1">
    <property type="nucleotide sequence ID" value="NZ_FOLG01000001.1"/>
</dbReference>
<protein>
    <submittedName>
        <fullName evidence="3">Predicted small integral membrane protein</fullName>
    </submittedName>
</protein>
<organism evidence="3 4">
    <name type="scientific">Tropicimonas isoalkanivorans</name>
    <dbReference type="NCBI Taxonomy" id="441112"/>
    <lineage>
        <taxon>Bacteria</taxon>
        <taxon>Pseudomonadati</taxon>
        <taxon>Pseudomonadota</taxon>
        <taxon>Alphaproteobacteria</taxon>
        <taxon>Rhodobacterales</taxon>
        <taxon>Roseobacteraceae</taxon>
        <taxon>Tropicimonas</taxon>
    </lineage>
</organism>
<name>A0A1I1DKV8_9RHOB</name>
<proteinExistence type="predicted"/>
<feature type="chain" id="PRO_5011789937" evidence="2">
    <location>
        <begin position="17"/>
        <end position="135"/>
    </location>
</feature>
<feature type="signal peptide" evidence="2">
    <location>
        <begin position="1"/>
        <end position="16"/>
    </location>
</feature>
<keyword evidence="1" id="KW-0812">Transmembrane</keyword>
<feature type="transmembrane region" description="Helical" evidence="1">
    <location>
        <begin position="92"/>
        <end position="111"/>
    </location>
</feature>
<keyword evidence="1" id="KW-0472">Membrane</keyword>
<evidence type="ECO:0000256" key="2">
    <source>
        <dbReference type="SAM" id="SignalP"/>
    </source>
</evidence>